<evidence type="ECO:0000256" key="6">
    <source>
        <dbReference type="ARBA" id="ARBA00023157"/>
    </source>
</evidence>
<dbReference type="PRINTS" id="PR00368">
    <property type="entry name" value="FADPNR"/>
</dbReference>
<evidence type="ECO:0000256" key="4">
    <source>
        <dbReference type="ARBA" id="ARBA00023002"/>
    </source>
</evidence>
<dbReference type="GO" id="GO:0006103">
    <property type="term" value="P:2-oxoglutarate metabolic process"/>
    <property type="evidence" value="ECO:0007669"/>
    <property type="project" value="TreeGrafter"/>
</dbReference>
<comment type="similarity">
    <text evidence="1 11">Belongs to the class-I pyridine nucleotide-disulfide oxidoreductase family.</text>
</comment>
<dbReference type="Pfam" id="PF07992">
    <property type="entry name" value="Pyr_redox_2"/>
    <property type="match status" value="1"/>
</dbReference>
<feature type="binding site" evidence="9">
    <location>
        <position position="92"/>
    </location>
    <ligand>
        <name>FAD</name>
        <dbReference type="ChEBI" id="CHEBI:57692"/>
    </ligand>
</feature>
<dbReference type="PIRSF" id="PIRSF000350">
    <property type="entry name" value="Mercury_reductase_MerA"/>
    <property type="match status" value="1"/>
</dbReference>
<comment type="cofactor">
    <cofactor evidence="9">
        <name>FAD</name>
        <dbReference type="ChEBI" id="CHEBI:57692"/>
    </cofactor>
    <text evidence="9">Binds 1 FAD per subunit.</text>
</comment>
<name>A0A3S4V7Y0_9ACTN</name>
<evidence type="ECO:0000256" key="2">
    <source>
        <dbReference type="ARBA" id="ARBA00022630"/>
    </source>
</evidence>
<keyword evidence="16" id="KW-1185">Reference proteome</keyword>
<gene>
    <name evidence="15" type="primary">mtr</name>
    <name evidence="15" type="ORF">NCTC13652_02052</name>
</gene>
<proteinExistence type="inferred from homology"/>
<dbReference type="SUPFAM" id="SSF51905">
    <property type="entry name" value="FAD/NAD(P)-binding domain"/>
    <property type="match status" value="1"/>
</dbReference>
<feature type="domain" description="FAD/NAD(P)-binding" evidence="14">
    <location>
        <begin position="48"/>
        <end position="367"/>
    </location>
</feature>
<dbReference type="Pfam" id="PF02852">
    <property type="entry name" value="Pyr_redox_dim"/>
    <property type="match status" value="1"/>
</dbReference>
<feature type="binding site" evidence="9">
    <location>
        <position position="312"/>
    </location>
    <ligand>
        <name>NAD(+)</name>
        <dbReference type="ChEBI" id="CHEBI:57540"/>
    </ligand>
</feature>
<keyword evidence="6" id="KW-1015">Disulfide bond</keyword>
<dbReference type="NCBIfam" id="NF005884">
    <property type="entry name" value="PRK07846.1"/>
    <property type="match status" value="1"/>
</dbReference>
<dbReference type="InterPro" id="IPR023753">
    <property type="entry name" value="FAD/NAD-binding_dom"/>
</dbReference>
<accession>A0A3S4V7Y0</accession>
<feature type="active site" description="Proton acceptor" evidence="8">
    <location>
        <position position="488"/>
    </location>
</feature>
<dbReference type="STRING" id="1122997.GCA_000425285_00270"/>
<sequence>MLSGAASRINTDRRERARRRAPVRDCGGSRMEVGSGWKTVPMTTGDSFDIAIIGSGSGNTILGKEYADKKVAIIDSGTFGGTCLNYGCIPSKMYVIPADFASSVGDAARVDVDLELAGADFRAIRDRIFSRIDPISRSGLAFRQGLDNTTVFTEEAHFVDPHTLQVGSRQITAEQIVLAAGSRPRVPHLFGIDDPRWSDRIHTSDTIMRIDELPERLVILGGGFIAAEFAHIFSALGSKVTIINRSGRMLRREDLDISRQFTEELAWRASLRMSEETVAIEEDAGGHLTVVTVDSYGVDYMYPGDIVLNATGRIPNSDRLNLPAAGVAVDDDGFVTVDQYQRSSVGHIWALGDICYPGFLKHVANAEARVVRHNLLHPDSLVAADHRFVPHAVFSSPQVAAVGATEQELRQSETHYVSFTQKYSDVAYGWAMEDDSHFVKLLGDPVTRTLLGAHIIGPQASTLIQTAIQTMTFGQRVDDVARGQYWIHPALPEVMENALLGLAGEMDTAGKEA</sequence>
<feature type="region of interest" description="Disordered" evidence="12">
    <location>
        <begin position="1"/>
        <end position="25"/>
    </location>
</feature>
<evidence type="ECO:0000256" key="3">
    <source>
        <dbReference type="ARBA" id="ARBA00022827"/>
    </source>
</evidence>
<evidence type="ECO:0000256" key="1">
    <source>
        <dbReference type="ARBA" id="ARBA00007532"/>
    </source>
</evidence>
<dbReference type="EMBL" id="LR134473">
    <property type="protein sequence ID" value="VEI03838.1"/>
    <property type="molecule type" value="Genomic_DNA"/>
</dbReference>
<keyword evidence="9" id="KW-0547">Nucleotide-binding</keyword>
<dbReference type="InterPro" id="IPR001100">
    <property type="entry name" value="Pyr_nuc-diS_OxRdtase"/>
</dbReference>
<evidence type="ECO:0000259" key="13">
    <source>
        <dbReference type="Pfam" id="PF02852"/>
    </source>
</evidence>
<evidence type="ECO:0000256" key="8">
    <source>
        <dbReference type="PIRSR" id="PIRSR000350-2"/>
    </source>
</evidence>
<reference evidence="15 16" key="1">
    <citation type="submission" date="2018-12" db="EMBL/GenBank/DDBJ databases">
        <authorList>
            <consortium name="Pathogen Informatics"/>
        </authorList>
    </citation>
    <scope>NUCLEOTIDE SEQUENCE [LARGE SCALE GENOMIC DNA]</scope>
    <source>
        <strain evidence="15 16">NCTC13652</strain>
    </source>
</reference>
<dbReference type="Proteomes" id="UP000277858">
    <property type="component" value="Chromosome"/>
</dbReference>
<evidence type="ECO:0000256" key="10">
    <source>
        <dbReference type="PIRSR" id="PIRSR000350-4"/>
    </source>
</evidence>
<organism evidence="15 16">
    <name type="scientific">Acidipropionibacterium jensenii</name>
    <dbReference type="NCBI Taxonomy" id="1749"/>
    <lineage>
        <taxon>Bacteria</taxon>
        <taxon>Bacillati</taxon>
        <taxon>Actinomycetota</taxon>
        <taxon>Actinomycetes</taxon>
        <taxon>Propionibacteriales</taxon>
        <taxon>Propionibacteriaceae</taxon>
        <taxon>Acidipropionibacterium</taxon>
    </lineage>
</organism>
<evidence type="ECO:0000256" key="7">
    <source>
        <dbReference type="ARBA" id="ARBA00023284"/>
    </source>
</evidence>
<evidence type="ECO:0000313" key="15">
    <source>
        <dbReference type="EMBL" id="VEI03838.1"/>
    </source>
</evidence>
<dbReference type="AlphaFoldDB" id="A0A3S4V7Y0"/>
<dbReference type="PANTHER" id="PTHR22912">
    <property type="entry name" value="DISULFIDE OXIDOREDUCTASE"/>
    <property type="match status" value="1"/>
</dbReference>
<dbReference type="GO" id="GO:0050660">
    <property type="term" value="F:flavin adenine dinucleotide binding"/>
    <property type="evidence" value="ECO:0007669"/>
    <property type="project" value="TreeGrafter"/>
</dbReference>
<keyword evidence="3 9" id="KW-0274">FAD</keyword>
<keyword evidence="2 11" id="KW-0285">Flavoprotein</keyword>
<dbReference type="InterPro" id="IPR050151">
    <property type="entry name" value="Class-I_Pyr_Nuc-Dis_Oxidored"/>
</dbReference>
<feature type="domain" description="Pyridine nucleotide-disulphide oxidoreductase dimerisation" evidence="13">
    <location>
        <begin position="389"/>
        <end position="498"/>
    </location>
</feature>
<dbReference type="GO" id="GO:0050627">
    <property type="term" value="F:mycothione reductase [NAD(P)H] activity"/>
    <property type="evidence" value="ECO:0007669"/>
    <property type="project" value="UniProtKB-EC"/>
</dbReference>
<evidence type="ECO:0000256" key="9">
    <source>
        <dbReference type="PIRSR" id="PIRSR000350-3"/>
    </source>
</evidence>
<feature type="binding site" evidence="9">
    <location>
        <begin position="221"/>
        <end position="228"/>
    </location>
    <ligand>
        <name>NAD(+)</name>
        <dbReference type="ChEBI" id="CHEBI:57540"/>
    </ligand>
</feature>
<keyword evidence="7 11" id="KW-0676">Redox-active center</keyword>
<dbReference type="InterPro" id="IPR036188">
    <property type="entry name" value="FAD/NAD-bd_sf"/>
</dbReference>
<dbReference type="Gene3D" id="3.50.50.60">
    <property type="entry name" value="FAD/NAD(P)-binding domain"/>
    <property type="match status" value="2"/>
</dbReference>
<evidence type="ECO:0000259" key="14">
    <source>
        <dbReference type="Pfam" id="PF07992"/>
    </source>
</evidence>
<keyword evidence="5 9" id="KW-0520">NAD</keyword>
<dbReference type="PANTHER" id="PTHR22912:SF217">
    <property type="entry name" value="DIHYDROLIPOYL DEHYDROGENASE"/>
    <property type="match status" value="1"/>
</dbReference>
<evidence type="ECO:0000256" key="5">
    <source>
        <dbReference type="ARBA" id="ARBA00023027"/>
    </source>
</evidence>
<dbReference type="PRINTS" id="PR00411">
    <property type="entry name" value="PNDRDTASEI"/>
</dbReference>
<dbReference type="EC" id="1.8.1.15" evidence="15"/>
<dbReference type="Gene3D" id="3.30.390.30">
    <property type="match status" value="1"/>
</dbReference>
<dbReference type="PROSITE" id="PS00076">
    <property type="entry name" value="PYRIDINE_REDOX_1"/>
    <property type="match status" value="1"/>
</dbReference>
<dbReference type="GO" id="GO:0004148">
    <property type="term" value="F:dihydrolipoyl dehydrogenase (NADH) activity"/>
    <property type="evidence" value="ECO:0007669"/>
    <property type="project" value="TreeGrafter"/>
</dbReference>
<evidence type="ECO:0000313" key="16">
    <source>
        <dbReference type="Proteomes" id="UP000277858"/>
    </source>
</evidence>
<dbReference type="InterPro" id="IPR012999">
    <property type="entry name" value="Pyr_OxRdtase_I_AS"/>
</dbReference>
<evidence type="ECO:0000256" key="12">
    <source>
        <dbReference type="SAM" id="MobiDB-lite"/>
    </source>
</evidence>
<feature type="binding site" evidence="9">
    <location>
        <position position="353"/>
    </location>
    <ligand>
        <name>FAD</name>
        <dbReference type="ChEBI" id="CHEBI:57692"/>
    </ligand>
</feature>
<keyword evidence="4 11" id="KW-0560">Oxidoreductase</keyword>
<dbReference type="InterPro" id="IPR004099">
    <property type="entry name" value="Pyr_nucl-diS_OxRdtase_dimer"/>
</dbReference>
<protein>
    <submittedName>
        <fullName evidence="15">Mycothione reductase</fullName>
        <ecNumber evidence="15">1.8.1.15</ecNumber>
    </submittedName>
</protein>
<feature type="disulfide bond" description="Redox-active" evidence="10">
    <location>
        <begin position="83"/>
        <end position="88"/>
    </location>
</feature>
<evidence type="ECO:0000256" key="11">
    <source>
        <dbReference type="RuleBase" id="RU003691"/>
    </source>
</evidence>
<dbReference type="SUPFAM" id="SSF55424">
    <property type="entry name" value="FAD/NAD-linked reductases, dimerisation (C-terminal) domain"/>
    <property type="match status" value="1"/>
</dbReference>
<dbReference type="InterPro" id="IPR016156">
    <property type="entry name" value="FAD/NAD-linked_Rdtase_dimer_sf"/>
</dbReference>